<gene>
    <name evidence="2" type="ORF">IQ63_02050</name>
</gene>
<dbReference type="EMBL" id="JPPY01000020">
    <property type="protein sequence ID" value="KND39580.1"/>
    <property type="molecule type" value="Genomic_DNA"/>
</dbReference>
<dbReference type="Pfam" id="PF04149">
    <property type="entry name" value="DUF397"/>
    <property type="match status" value="1"/>
</dbReference>
<dbReference type="PATRIC" id="fig|42234.21.peg.422"/>
<sequence>MKPQAQPVTVPLKWLKSSHSGHNGDCVEIATLPDGNRALRDSKNPAGPNLTFPCSSWAVFLRSL</sequence>
<reference evidence="3" key="1">
    <citation type="submission" date="2014-07" db="EMBL/GenBank/DDBJ databases">
        <title>Genome sequencing of plant-pathogenic Streptomyces species.</title>
        <authorList>
            <person name="Harrison J."/>
            <person name="Sapp M."/>
            <person name="Thwaites R."/>
            <person name="Studholme D.J."/>
        </authorList>
    </citation>
    <scope>NUCLEOTIDE SEQUENCE [LARGE SCALE GENOMIC DNA]</scope>
    <source>
        <strain evidence="3">NCPPB 4445</strain>
    </source>
</reference>
<dbReference type="InterPro" id="IPR007278">
    <property type="entry name" value="DUF397"/>
</dbReference>
<comment type="caution">
    <text evidence="2">The sequence shown here is derived from an EMBL/GenBank/DDBJ whole genome shotgun (WGS) entry which is preliminary data.</text>
</comment>
<protein>
    <submittedName>
        <fullName evidence="2">Regulatory protein</fullName>
    </submittedName>
</protein>
<feature type="domain" description="DUF397" evidence="1">
    <location>
        <begin position="12"/>
        <end position="63"/>
    </location>
</feature>
<dbReference type="AlphaFoldDB" id="A0A0L0KPP9"/>
<accession>A0A0L0KPP9</accession>
<evidence type="ECO:0000313" key="3">
    <source>
        <dbReference type="Proteomes" id="UP000037151"/>
    </source>
</evidence>
<organism evidence="2 3">
    <name type="scientific">Streptomyces acidiscabies</name>
    <dbReference type="NCBI Taxonomy" id="42234"/>
    <lineage>
        <taxon>Bacteria</taxon>
        <taxon>Bacillati</taxon>
        <taxon>Actinomycetota</taxon>
        <taxon>Actinomycetes</taxon>
        <taxon>Kitasatosporales</taxon>
        <taxon>Streptomycetaceae</taxon>
        <taxon>Streptomyces</taxon>
    </lineage>
</organism>
<dbReference type="OrthoDB" id="4316979at2"/>
<dbReference type="RefSeq" id="WP_050369116.1">
    <property type="nucleotide sequence ID" value="NZ_KQ257800.1"/>
</dbReference>
<dbReference type="Proteomes" id="UP000037151">
    <property type="component" value="Unassembled WGS sequence"/>
</dbReference>
<proteinExistence type="predicted"/>
<evidence type="ECO:0000259" key="1">
    <source>
        <dbReference type="Pfam" id="PF04149"/>
    </source>
</evidence>
<name>A0A0L0KPP9_9ACTN</name>
<evidence type="ECO:0000313" key="2">
    <source>
        <dbReference type="EMBL" id="KND39580.1"/>
    </source>
</evidence>